<name>A0AA38UTN9_9AGAR</name>
<comment type="caution">
    <text evidence="1">The sequence shown here is derived from an EMBL/GenBank/DDBJ whole genome shotgun (WGS) entry which is preliminary data.</text>
</comment>
<dbReference type="EMBL" id="MU802009">
    <property type="protein sequence ID" value="KAJ3983817.1"/>
    <property type="molecule type" value="Genomic_DNA"/>
</dbReference>
<dbReference type="Gene3D" id="1.20.1250.20">
    <property type="entry name" value="MFS general substrate transporter like domains"/>
    <property type="match status" value="1"/>
</dbReference>
<dbReference type="InterPro" id="IPR036259">
    <property type="entry name" value="MFS_trans_sf"/>
</dbReference>
<evidence type="ECO:0000313" key="2">
    <source>
        <dbReference type="Proteomes" id="UP001163850"/>
    </source>
</evidence>
<dbReference type="Proteomes" id="UP001163850">
    <property type="component" value="Unassembled WGS sequence"/>
</dbReference>
<organism evidence="1 2">
    <name type="scientific">Lentinula detonsa</name>
    <dbReference type="NCBI Taxonomy" id="2804962"/>
    <lineage>
        <taxon>Eukaryota</taxon>
        <taxon>Fungi</taxon>
        <taxon>Dikarya</taxon>
        <taxon>Basidiomycota</taxon>
        <taxon>Agaricomycotina</taxon>
        <taxon>Agaricomycetes</taxon>
        <taxon>Agaricomycetidae</taxon>
        <taxon>Agaricales</taxon>
        <taxon>Marasmiineae</taxon>
        <taxon>Omphalotaceae</taxon>
        <taxon>Lentinula</taxon>
    </lineage>
</organism>
<reference evidence="1" key="1">
    <citation type="submission" date="2022-08" db="EMBL/GenBank/DDBJ databases">
        <authorList>
            <consortium name="DOE Joint Genome Institute"/>
            <person name="Min B."/>
            <person name="Riley R."/>
            <person name="Sierra-Patev S."/>
            <person name="Naranjo-Ortiz M."/>
            <person name="Looney B."/>
            <person name="Konkel Z."/>
            <person name="Slot J.C."/>
            <person name="Sakamoto Y."/>
            <person name="Steenwyk J.L."/>
            <person name="Rokas A."/>
            <person name="Carro J."/>
            <person name="Camarero S."/>
            <person name="Ferreira P."/>
            <person name="Molpeceres G."/>
            <person name="Ruiz-Duenas F.J."/>
            <person name="Serrano A."/>
            <person name="Henrissat B."/>
            <person name="Drula E."/>
            <person name="Hughes K.W."/>
            <person name="Mata J.L."/>
            <person name="Ishikawa N.K."/>
            <person name="Vargas-Isla R."/>
            <person name="Ushijima S."/>
            <person name="Smith C.A."/>
            <person name="Ahrendt S."/>
            <person name="Andreopoulos W."/>
            <person name="He G."/>
            <person name="Labutti K."/>
            <person name="Lipzen A."/>
            <person name="Ng V."/>
            <person name="Sandor L."/>
            <person name="Barry K."/>
            <person name="Martinez A.T."/>
            <person name="Xiao Y."/>
            <person name="Gibbons J.G."/>
            <person name="Terashima K."/>
            <person name="Hibbett D.S."/>
            <person name="Grigoriev I.V."/>
        </authorList>
    </citation>
    <scope>NUCLEOTIDE SEQUENCE</scope>
    <source>
        <strain evidence="1">TFB7829</strain>
    </source>
</reference>
<proteinExistence type="predicted"/>
<evidence type="ECO:0000313" key="1">
    <source>
        <dbReference type="EMBL" id="KAJ3983817.1"/>
    </source>
</evidence>
<protein>
    <submittedName>
        <fullName evidence="1">Uncharacterized protein</fullName>
    </submittedName>
</protein>
<gene>
    <name evidence="1" type="ORF">F5890DRAFT_139725</name>
</gene>
<sequence length="139" mass="15767">MCPERTQGGVRWVIIVHLYLFPIAFGSTEARGVALHIPNLCVEVFHYIVYASEIQPLHNRAAMSSIANSCNQDVNIILVALTLVCLDSTTYRTCVSHTIPQYHFNSFVQLTGYSWYVFSPHQLTAWIHMPENKGRSLTK</sequence>
<accession>A0AA38UTN9</accession>
<dbReference type="AlphaFoldDB" id="A0AA38UTN9"/>